<keyword evidence="3" id="KW-0378">Hydrolase</keyword>
<keyword evidence="1" id="KW-0732">Signal</keyword>
<dbReference type="GO" id="GO:0016787">
    <property type="term" value="F:hydrolase activity"/>
    <property type="evidence" value="ECO:0007669"/>
    <property type="project" value="UniProtKB-KW"/>
</dbReference>
<feature type="domain" description="Dienelactone hydrolase" evidence="2">
    <location>
        <begin position="8"/>
        <end position="57"/>
    </location>
</feature>
<dbReference type="SUPFAM" id="SSF53474">
    <property type="entry name" value="alpha/beta-Hydrolases"/>
    <property type="match status" value="1"/>
</dbReference>
<comment type="caution">
    <text evidence="3">The sequence shown here is derived from an EMBL/GenBank/DDBJ whole genome shotgun (WGS) entry which is preliminary data.</text>
</comment>
<organism evidence="3 4">
    <name type="scientific">Haematococcus lacustris</name>
    <name type="common">Green alga</name>
    <name type="synonym">Haematococcus pluvialis</name>
    <dbReference type="NCBI Taxonomy" id="44745"/>
    <lineage>
        <taxon>Eukaryota</taxon>
        <taxon>Viridiplantae</taxon>
        <taxon>Chlorophyta</taxon>
        <taxon>core chlorophytes</taxon>
        <taxon>Chlorophyceae</taxon>
        <taxon>CS clade</taxon>
        <taxon>Chlamydomonadales</taxon>
        <taxon>Haematococcaceae</taxon>
        <taxon>Haematococcus</taxon>
    </lineage>
</organism>
<dbReference type="PANTHER" id="PTHR47381:SF3">
    <property type="entry name" value="ALPHA_BETA-HYDROLASES SUPERFAMILY PROTEIN"/>
    <property type="match status" value="1"/>
</dbReference>
<dbReference type="InterPro" id="IPR002925">
    <property type="entry name" value="Dienelactn_hydro"/>
</dbReference>
<proteinExistence type="predicted"/>
<dbReference type="EMBL" id="BLLF01000033">
    <property type="protein sequence ID" value="GFH06328.1"/>
    <property type="molecule type" value="Genomic_DNA"/>
</dbReference>
<dbReference type="Gene3D" id="3.40.50.1820">
    <property type="entry name" value="alpha/beta hydrolase"/>
    <property type="match status" value="1"/>
</dbReference>
<gene>
    <name evidence="3" type="ORF">HaLaN_00939</name>
</gene>
<dbReference type="AlphaFoldDB" id="A0A699YER4"/>
<accession>A0A699YER4</accession>
<evidence type="ECO:0000256" key="1">
    <source>
        <dbReference type="SAM" id="SignalP"/>
    </source>
</evidence>
<feature type="signal peptide" evidence="1">
    <location>
        <begin position="1"/>
        <end position="18"/>
    </location>
</feature>
<dbReference type="Pfam" id="PF01738">
    <property type="entry name" value="DLH"/>
    <property type="match status" value="1"/>
</dbReference>
<evidence type="ECO:0000313" key="4">
    <source>
        <dbReference type="Proteomes" id="UP000485058"/>
    </source>
</evidence>
<feature type="chain" id="PRO_5025437617" evidence="1">
    <location>
        <begin position="19"/>
        <end position="156"/>
    </location>
</feature>
<evidence type="ECO:0000313" key="3">
    <source>
        <dbReference type="EMBL" id="GFH06328.1"/>
    </source>
</evidence>
<keyword evidence="4" id="KW-1185">Reference proteome</keyword>
<evidence type="ECO:0000259" key="2">
    <source>
        <dbReference type="Pfam" id="PF01738"/>
    </source>
</evidence>
<dbReference type="PANTHER" id="PTHR47381">
    <property type="entry name" value="ALPHA/BETA-HYDROLASES SUPERFAMILY PROTEIN"/>
    <property type="match status" value="1"/>
</dbReference>
<sequence length="156" mass="16704">MHWVAVWDLLHLVDYLVTRPEVDPKRIGITGVSLGGMHAWLAAVADPRLAAVAPIMGVQGWLWAVEHDSWQGRVDSVPQAAAGTPAPQVFRTAAQDLGKTEVDSAVVCAVWQRLTPGLLDVYDAPLSLPALCPRPLLVVTGATDERCPMPVSGAQQ</sequence>
<reference evidence="3 4" key="1">
    <citation type="submission" date="2020-02" db="EMBL/GenBank/DDBJ databases">
        <title>Draft genome sequence of Haematococcus lacustris strain NIES-144.</title>
        <authorList>
            <person name="Morimoto D."/>
            <person name="Nakagawa S."/>
            <person name="Yoshida T."/>
            <person name="Sawayama S."/>
        </authorList>
    </citation>
    <scope>NUCLEOTIDE SEQUENCE [LARGE SCALE GENOMIC DNA]</scope>
    <source>
        <strain evidence="3 4">NIES-144</strain>
    </source>
</reference>
<dbReference type="Proteomes" id="UP000485058">
    <property type="component" value="Unassembled WGS sequence"/>
</dbReference>
<name>A0A699YER4_HAELA</name>
<protein>
    <submittedName>
        <fullName evidence="3">Alpha/beta hydrolase fold</fullName>
    </submittedName>
</protein>
<dbReference type="InterPro" id="IPR029058">
    <property type="entry name" value="AB_hydrolase_fold"/>
</dbReference>